<dbReference type="EMBL" id="MZGV01000015">
    <property type="protein sequence ID" value="OPJ62385.1"/>
    <property type="molecule type" value="Genomic_DNA"/>
</dbReference>
<keyword evidence="2" id="KW-1185">Reference proteome</keyword>
<name>A0A1V4IRG3_9CLOT</name>
<evidence type="ECO:0000313" key="1">
    <source>
        <dbReference type="EMBL" id="OPJ62385.1"/>
    </source>
</evidence>
<gene>
    <name evidence="1" type="ORF">CLORY_17540</name>
</gene>
<evidence type="ECO:0000313" key="2">
    <source>
        <dbReference type="Proteomes" id="UP000190080"/>
    </source>
</evidence>
<dbReference type="Proteomes" id="UP000190080">
    <property type="component" value="Unassembled WGS sequence"/>
</dbReference>
<accession>A0A1V4IRG3</accession>
<dbReference type="AlphaFoldDB" id="A0A1V4IRG3"/>
<sequence>MICLQLVSIFLIPELNDIQLVHLAFLGLPYRTRLDNVKEYDDIFKTEDIEAMINNKPFSELSDHLKETLEKLSLAEYYFDGKVLGRNLRALINRK</sequence>
<protein>
    <submittedName>
        <fullName evidence="1">Uncharacterized protein</fullName>
    </submittedName>
</protein>
<organism evidence="1 2">
    <name type="scientific">Clostridium oryzae</name>
    <dbReference type="NCBI Taxonomy" id="1450648"/>
    <lineage>
        <taxon>Bacteria</taxon>
        <taxon>Bacillati</taxon>
        <taxon>Bacillota</taxon>
        <taxon>Clostridia</taxon>
        <taxon>Eubacteriales</taxon>
        <taxon>Clostridiaceae</taxon>
        <taxon>Clostridium</taxon>
    </lineage>
</organism>
<reference evidence="1 2" key="1">
    <citation type="submission" date="2017-03" db="EMBL/GenBank/DDBJ databases">
        <title>Genome sequence of Clostridium oryzae DSM 28571.</title>
        <authorList>
            <person name="Poehlein A."/>
            <person name="Daniel R."/>
        </authorList>
    </citation>
    <scope>NUCLEOTIDE SEQUENCE [LARGE SCALE GENOMIC DNA]</scope>
    <source>
        <strain evidence="1 2">DSM 28571</strain>
    </source>
</reference>
<comment type="caution">
    <text evidence="1">The sequence shown here is derived from an EMBL/GenBank/DDBJ whole genome shotgun (WGS) entry which is preliminary data.</text>
</comment>
<proteinExistence type="predicted"/>